<dbReference type="Pfam" id="PF01370">
    <property type="entry name" value="Epimerase"/>
    <property type="match status" value="1"/>
</dbReference>
<dbReference type="EMBL" id="JAUJLE010000100">
    <property type="protein sequence ID" value="KAK0983745.1"/>
    <property type="molecule type" value="Genomic_DNA"/>
</dbReference>
<dbReference type="InterPro" id="IPR001509">
    <property type="entry name" value="Epimerase_deHydtase"/>
</dbReference>
<dbReference type="CDD" id="cd05271">
    <property type="entry name" value="NDUFA9_like_SDR_a"/>
    <property type="match status" value="1"/>
</dbReference>
<reference evidence="2" key="1">
    <citation type="submission" date="2023-06" db="EMBL/GenBank/DDBJ databases">
        <title>Black Yeasts Isolated from many extreme environments.</title>
        <authorList>
            <person name="Coleine C."/>
            <person name="Stajich J.E."/>
            <person name="Selbmann L."/>
        </authorList>
    </citation>
    <scope>NUCLEOTIDE SEQUENCE</scope>
    <source>
        <strain evidence="2">CCFEE 5200</strain>
    </source>
</reference>
<feature type="domain" description="NAD-dependent epimerase/dehydratase" evidence="1">
    <location>
        <begin position="76"/>
        <end position="196"/>
    </location>
</feature>
<dbReference type="PANTHER" id="PTHR12126:SF11">
    <property type="entry name" value="NADH DEHYDROGENASE [UBIQUINONE] 1 ALPHA SUBCOMPLEX SUBUNIT 9, MITOCHONDRIAL"/>
    <property type="match status" value="1"/>
</dbReference>
<dbReference type="AlphaFoldDB" id="A0AAN6QS96"/>
<evidence type="ECO:0000259" key="1">
    <source>
        <dbReference type="Pfam" id="PF01370"/>
    </source>
</evidence>
<evidence type="ECO:0000313" key="2">
    <source>
        <dbReference type="EMBL" id="KAK0983745.1"/>
    </source>
</evidence>
<dbReference type="PANTHER" id="PTHR12126">
    <property type="entry name" value="NADH-UBIQUINONE OXIDOREDUCTASE 39 KDA SUBUNIT-RELATED"/>
    <property type="match status" value="1"/>
</dbReference>
<organism evidence="2 3">
    <name type="scientific">Friedmanniomyces endolithicus</name>
    <dbReference type="NCBI Taxonomy" id="329885"/>
    <lineage>
        <taxon>Eukaryota</taxon>
        <taxon>Fungi</taxon>
        <taxon>Dikarya</taxon>
        <taxon>Ascomycota</taxon>
        <taxon>Pezizomycotina</taxon>
        <taxon>Dothideomycetes</taxon>
        <taxon>Dothideomycetidae</taxon>
        <taxon>Mycosphaerellales</taxon>
        <taxon>Teratosphaeriaceae</taxon>
        <taxon>Friedmanniomyces</taxon>
    </lineage>
</organism>
<dbReference type="Proteomes" id="UP001175353">
    <property type="component" value="Unassembled WGS sequence"/>
</dbReference>
<comment type="caution">
    <text evidence="2">The sequence shown here is derived from an EMBL/GenBank/DDBJ whole genome shotgun (WGS) entry which is preliminary data.</text>
</comment>
<evidence type="ECO:0000313" key="3">
    <source>
        <dbReference type="Proteomes" id="UP001175353"/>
    </source>
</evidence>
<dbReference type="Gene3D" id="3.40.50.720">
    <property type="entry name" value="NAD(P)-binding Rossmann-like Domain"/>
    <property type="match status" value="1"/>
</dbReference>
<dbReference type="GO" id="GO:0005739">
    <property type="term" value="C:mitochondrion"/>
    <property type="evidence" value="ECO:0007669"/>
    <property type="project" value="TreeGrafter"/>
</dbReference>
<dbReference type="InterPro" id="IPR051207">
    <property type="entry name" value="ComplexI_NDUFA9_subunit"/>
</dbReference>
<keyword evidence="3" id="KW-1185">Reference proteome</keyword>
<sequence length="399" mass="45628">MAGTPARTMAFQRQLCRATTTTTTTSTPLTTAFPKPSLAPLQFRRNIQQDIAITRTGKPIIRISGGRSSLGGHTATVFGATGFLGRYIVNRLARAGCTVVVPFRDEYAKRHLKVSGDLGRVVFIEYDLRNTTSIEESVRHSDIVYNLAGRDYETKNFDFDSVHVEGTRRIAEAVAKYDVDRFVQVSSHSANPQSPSKFYRTKYQGEQVAKEIFPETTVVRPAPMFGFEDRLLHRLANATNLLSCNNMQERFWPVHCIDVGAALEQIGLDDTTVGQTYELHGPKEYNMMELKEMVDREILKTRRHINVPKAVMAPLTEIMNKVLWWPVGSRDEVEREYLDQVIDKNAKTFKDLDMEPADIANFTFKYLQHYRSSAYYDLPPMTEREKREEKKYLHVLDDQ</sequence>
<gene>
    <name evidence="2" type="primary">EFM5_4</name>
    <name evidence="2" type="ORF">LTR91_011110</name>
</gene>
<dbReference type="SUPFAM" id="SSF51735">
    <property type="entry name" value="NAD(P)-binding Rossmann-fold domains"/>
    <property type="match status" value="1"/>
</dbReference>
<dbReference type="FunFam" id="3.40.50.720:FF:000358">
    <property type="entry name" value="NADH-ubiquinone oxidoreductase 39 kDa subunit"/>
    <property type="match status" value="1"/>
</dbReference>
<proteinExistence type="predicted"/>
<dbReference type="InterPro" id="IPR036291">
    <property type="entry name" value="NAD(P)-bd_dom_sf"/>
</dbReference>
<accession>A0AAN6QS96</accession>
<protein>
    <submittedName>
        <fullName evidence="2">Protein-lysine N-methyltransferase efm5</fullName>
    </submittedName>
</protein>
<name>A0AAN6QS96_9PEZI</name>
<dbReference type="GO" id="GO:0044877">
    <property type="term" value="F:protein-containing complex binding"/>
    <property type="evidence" value="ECO:0007669"/>
    <property type="project" value="TreeGrafter"/>
</dbReference>